<keyword evidence="5" id="KW-0805">Transcription regulation</keyword>
<dbReference type="RefSeq" id="WP_012446739.1">
    <property type="nucleotide sequence ID" value="NC_010718.1"/>
</dbReference>
<keyword evidence="2 8" id="KW-0597">Phosphoprotein</keyword>
<dbReference type="STRING" id="457570.Nther_0252"/>
<evidence type="ECO:0000256" key="6">
    <source>
        <dbReference type="ARBA" id="ARBA00023163"/>
    </source>
</evidence>
<reference evidence="12 13" key="2">
    <citation type="journal article" date="2011" name="J. Bacteriol.">
        <title>Complete genome sequence of the anaerobic, halophilic alkalithermophile Natranaerobius thermophilus JW/NM-WN-LF.</title>
        <authorList>
            <person name="Zhao B."/>
            <person name="Mesbah N.M."/>
            <person name="Dalin E."/>
            <person name="Goodwin L."/>
            <person name="Nolan M."/>
            <person name="Pitluck S."/>
            <person name="Chertkov O."/>
            <person name="Brettin T.S."/>
            <person name="Han J."/>
            <person name="Larimer F.W."/>
            <person name="Land M.L."/>
            <person name="Hauser L."/>
            <person name="Kyrpides N."/>
            <person name="Wiegel J."/>
        </authorList>
    </citation>
    <scope>NUCLEOTIDE SEQUENCE [LARGE SCALE GENOMIC DNA]</scope>
    <source>
        <strain evidence="13">ATCC BAA-1301 / DSM 18059 / JW/NM-WN-LF</strain>
    </source>
</reference>
<dbReference type="KEGG" id="nth:Nther_0252"/>
<evidence type="ECO:0000256" key="5">
    <source>
        <dbReference type="ARBA" id="ARBA00023015"/>
    </source>
</evidence>
<dbReference type="InParanoid" id="B2A4S9"/>
<dbReference type="AlphaFoldDB" id="B2A4S9"/>
<dbReference type="InterPro" id="IPR019734">
    <property type="entry name" value="TPR_rpt"/>
</dbReference>
<keyword evidence="3" id="KW-0677">Repeat</keyword>
<dbReference type="SUPFAM" id="SSF52172">
    <property type="entry name" value="CheY-like"/>
    <property type="match status" value="1"/>
</dbReference>
<evidence type="ECO:0000256" key="4">
    <source>
        <dbReference type="ARBA" id="ARBA00022803"/>
    </source>
</evidence>
<evidence type="ECO:0000259" key="11">
    <source>
        <dbReference type="PROSITE" id="PS50110"/>
    </source>
</evidence>
<evidence type="ECO:0000256" key="8">
    <source>
        <dbReference type="PROSITE-ProRule" id="PRU00169"/>
    </source>
</evidence>
<feature type="modified residue" description="4-aspartylphosphate" evidence="8">
    <location>
        <position position="53"/>
    </location>
</feature>
<keyword evidence="6" id="KW-0804">Transcription</keyword>
<dbReference type="InterPro" id="IPR001789">
    <property type="entry name" value="Sig_transdc_resp-reg_receiver"/>
</dbReference>
<dbReference type="FunFam" id="3.40.50.2300:FF:000018">
    <property type="entry name" value="DNA-binding transcriptional regulator NtrC"/>
    <property type="match status" value="1"/>
</dbReference>
<evidence type="ECO:0000256" key="10">
    <source>
        <dbReference type="SAM" id="MobiDB-lite"/>
    </source>
</evidence>
<evidence type="ECO:0000256" key="9">
    <source>
        <dbReference type="PROSITE-ProRule" id="PRU00339"/>
    </source>
</evidence>
<dbReference type="PROSITE" id="PS50110">
    <property type="entry name" value="RESPONSE_REGULATORY"/>
    <property type="match status" value="1"/>
</dbReference>
<evidence type="ECO:0000313" key="13">
    <source>
        <dbReference type="Proteomes" id="UP000001683"/>
    </source>
</evidence>
<sequence length="239" mass="27316">MNKKLLIVDDEKNIRMTLKNCLSYEGYELEIALNGEEALEKLRTQDYDLVLLDLKLPGLNGLQVLEKVRDEGRDVKVIMMTAYGTVERAVNAMKLGAIDFINKPFSPNQIRALVNDVLSRPNLSEENLQTYKDHVEFAKKCIIESNYTEAEKHLTKALEKDYDKPEPNNLLGVLAEYNGELGKARKHYRAALALDPSYKPANTNLERVTRFKYTKDGITFGNEEEKGEEEQGEDKNEEQ</sequence>
<dbReference type="SMART" id="SM00028">
    <property type="entry name" value="TPR"/>
    <property type="match status" value="2"/>
</dbReference>
<dbReference type="Gene3D" id="3.40.50.2300">
    <property type="match status" value="1"/>
</dbReference>
<dbReference type="PANTHER" id="PTHR44591:SF3">
    <property type="entry name" value="RESPONSE REGULATORY DOMAIN-CONTAINING PROTEIN"/>
    <property type="match status" value="1"/>
</dbReference>
<dbReference type="HOGENOM" id="CLU_000445_69_6_9"/>
<comment type="function">
    <text evidence="7">May play the central regulatory role in sporulation. It may be an element of the effector pathway responsible for the activation of sporulation genes in response to nutritional stress. Spo0A may act in concert with spo0H (a sigma factor) to control the expression of some genes that are critical to the sporulation process.</text>
</comment>
<evidence type="ECO:0000256" key="3">
    <source>
        <dbReference type="ARBA" id="ARBA00022737"/>
    </source>
</evidence>
<dbReference type="eggNOG" id="COG2204">
    <property type="taxonomic scope" value="Bacteria"/>
</dbReference>
<accession>B2A4S9</accession>
<evidence type="ECO:0000256" key="2">
    <source>
        <dbReference type="ARBA" id="ARBA00022553"/>
    </source>
</evidence>
<organism evidence="12 13">
    <name type="scientific">Natranaerobius thermophilus (strain ATCC BAA-1301 / DSM 18059 / JW/NM-WN-LF)</name>
    <dbReference type="NCBI Taxonomy" id="457570"/>
    <lineage>
        <taxon>Bacteria</taxon>
        <taxon>Bacillati</taxon>
        <taxon>Bacillota</taxon>
        <taxon>Clostridia</taxon>
        <taxon>Natranaerobiales</taxon>
        <taxon>Natranaerobiaceae</taxon>
        <taxon>Natranaerobius</taxon>
    </lineage>
</organism>
<dbReference type="SUPFAM" id="SSF48452">
    <property type="entry name" value="TPR-like"/>
    <property type="match status" value="1"/>
</dbReference>
<dbReference type="EMBL" id="CP001034">
    <property type="protein sequence ID" value="ACB83851.1"/>
    <property type="molecule type" value="Genomic_DNA"/>
</dbReference>
<dbReference type="eggNOG" id="COG3063">
    <property type="taxonomic scope" value="Bacteria"/>
</dbReference>
<dbReference type="Gene3D" id="1.25.40.10">
    <property type="entry name" value="Tetratricopeptide repeat domain"/>
    <property type="match status" value="1"/>
</dbReference>
<evidence type="ECO:0000313" key="12">
    <source>
        <dbReference type="EMBL" id="ACB83851.1"/>
    </source>
</evidence>
<feature type="compositionally biased region" description="Acidic residues" evidence="10">
    <location>
        <begin position="225"/>
        <end position="239"/>
    </location>
</feature>
<feature type="region of interest" description="Disordered" evidence="10">
    <location>
        <begin position="216"/>
        <end position="239"/>
    </location>
</feature>
<dbReference type="InterPro" id="IPR013105">
    <property type="entry name" value="TPR_2"/>
</dbReference>
<dbReference type="SMART" id="SM00448">
    <property type="entry name" value="REC"/>
    <property type="match status" value="1"/>
</dbReference>
<name>B2A4S9_NATTJ</name>
<dbReference type="GO" id="GO:0000160">
    <property type="term" value="P:phosphorelay signal transduction system"/>
    <property type="evidence" value="ECO:0007669"/>
    <property type="project" value="InterPro"/>
</dbReference>
<protein>
    <recommendedName>
        <fullName evidence="1">Stage 0 sporulation protein A homolog</fullName>
    </recommendedName>
</protein>
<dbReference type="InterPro" id="IPR011006">
    <property type="entry name" value="CheY-like_superfamily"/>
</dbReference>
<dbReference type="InterPro" id="IPR050595">
    <property type="entry name" value="Bact_response_regulator"/>
</dbReference>
<dbReference type="Proteomes" id="UP000001683">
    <property type="component" value="Chromosome"/>
</dbReference>
<gene>
    <name evidence="12" type="ordered locus">Nther_0252</name>
</gene>
<keyword evidence="13" id="KW-1185">Reference proteome</keyword>
<dbReference type="PANTHER" id="PTHR44591">
    <property type="entry name" value="STRESS RESPONSE REGULATOR PROTEIN 1"/>
    <property type="match status" value="1"/>
</dbReference>
<dbReference type="InterPro" id="IPR011990">
    <property type="entry name" value="TPR-like_helical_dom_sf"/>
</dbReference>
<dbReference type="OrthoDB" id="9808843at2"/>
<feature type="domain" description="Response regulatory" evidence="11">
    <location>
        <begin position="4"/>
        <end position="118"/>
    </location>
</feature>
<dbReference type="Pfam" id="PF00072">
    <property type="entry name" value="Response_reg"/>
    <property type="match status" value="1"/>
</dbReference>
<reference evidence="12 13" key="1">
    <citation type="submission" date="2008-04" db="EMBL/GenBank/DDBJ databases">
        <title>Complete sequence of chromosome of Natranaerobius thermophilus JW/NM-WN-LF.</title>
        <authorList>
            <consortium name="US DOE Joint Genome Institute"/>
            <person name="Copeland A."/>
            <person name="Lucas S."/>
            <person name="Lapidus A."/>
            <person name="Glavina del Rio T."/>
            <person name="Dalin E."/>
            <person name="Tice H."/>
            <person name="Bruce D."/>
            <person name="Goodwin L."/>
            <person name="Pitluck S."/>
            <person name="Chertkov O."/>
            <person name="Brettin T."/>
            <person name="Detter J.C."/>
            <person name="Han C."/>
            <person name="Kuske C.R."/>
            <person name="Schmutz J."/>
            <person name="Larimer F."/>
            <person name="Land M."/>
            <person name="Hauser L."/>
            <person name="Kyrpides N."/>
            <person name="Lykidis A."/>
            <person name="Mesbah N.M."/>
            <person name="Wiegel J."/>
        </authorList>
    </citation>
    <scope>NUCLEOTIDE SEQUENCE [LARGE SCALE GENOMIC DNA]</scope>
    <source>
        <strain evidence="13">ATCC BAA-1301 / DSM 18059 / JW/NM-WN-LF</strain>
    </source>
</reference>
<evidence type="ECO:0000256" key="7">
    <source>
        <dbReference type="ARBA" id="ARBA00024867"/>
    </source>
</evidence>
<evidence type="ECO:0000256" key="1">
    <source>
        <dbReference type="ARBA" id="ARBA00018672"/>
    </source>
</evidence>
<dbReference type="Pfam" id="PF07719">
    <property type="entry name" value="TPR_2"/>
    <property type="match status" value="1"/>
</dbReference>
<keyword evidence="4 9" id="KW-0802">TPR repeat</keyword>
<dbReference type="PROSITE" id="PS50005">
    <property type="entry name" value="TPR"/>
    <property type="match status" value="1"/>
</dbReference>
<feature type="repeat" description="TPR" evidence="9">
    <location>
        <begin position="165"/>
        <end position="198"/>
    </location>
</feature>
<proteinExistence type="predicted"/>